<dbReference type="Pfam" id="PF05699">
    <property type="entry name" value="Dimer_Tnp_hAT"/>
    <property type="match status" value="1"/>
</dbReference>
<dbReference type="Proteomes" id="UP000694853">
    <property type="component" value="Unplaced"/>
</dbReference>
<dbReference type="GO" id="GO:0008270">
    <property type="term" value="F:zinc ion binding"/>
    <property type="evidence" value="ECO:0007669"/>
    <property type="project" value="UniProtKB-KW"/>
</dbReference>
<keyword evidence="4" id="KW-0862">Zinc</keyword>
<keyword evidence="2" id="KW-0479">Metal-binding</keyword>
<accession>A0A8B8K0T6</accession>
<dbReference type="PROSITE" id="PS50808">
    <property type="entry name" value="ZF_BED"/>
    <property type="match status" value="1"/>
</dbReference>
<name>A0A8B8K0T6_ABRPR</name>
<keyword evidence="6" id="KW-0539">Nucleus</keyword>
<evidence type="ECO:0000256" key="2">
    <source>
        <dbReference type="ARBA" id="ARBA00022723"/>
    </source>
</evidence>
<organism evidence="9 10">
    <name type="scientific">Abrus precatorius</name>
    <name type="common">Indian licorice</name>
    <name type="synonym">Glycine abrus</name>
    <dbReference type="NCBI Taxonomy" id="3816"/>
    <lineage>
        <taxon>Eukaryota</taxon>
        <taxon>Viridiplantae</taxon>
        <taxon>Streptophyta</taxon>
        <taxon>Embryophyta</taxon>
        <taxon>Tracheophyta</taxon>
        <taxon>Spermatophyta</taxon>
        <taxon>Magnoliopsida</taxon>
        <taxon>eudicotyledons</taxon>
        <taxon>Gunneridae</taxon>
        <taxon>Pentapetalae</taxon>
        <taxon>rosids</taxon>
        <taxon>fabids</taxon>
        <taxon>Fabales</taxon>
        <taxon>Fabaceae</taxon>
        <taxon>Papilionoideae</taxon>
        <taxon>50 kb inversion clade</taxon>
        <taxon>NPAAA clade</taxon>
        <taxon>indigoferoid/millettioid clade</taxon>
        <taxon>Abreae</taxon>
        <taxon>Abrus</taxon>
    </lineage>
</organism>
<dbReference type="GO" id="GO:0046983">
    <property type="term" value="F:protein dimerization activity"/>
    <property type="evidence" value="ECO:0007669"/>
    <property type="project" value="InterPro"/>
</dbReference>
<evidence type="ECO:0000256" key="4">
    <source>
        <dbReference type="ARBA" id="ARBA00022833"/>
    </source>
</evidence>
<dbReference type="PANTHER" id="PTHR32166">
    <property type="entry name" value="OSJNBA0013A04.12 PROTEIN"/>
    <property type="match status" value="1"/>
</dbReference>
<dbReference type="GeneID" id="113850304"/>
<dbReference type="InterPro" id="IPR012337">
    <property type="entry name" value="RNaseH-like_sf"/>
</dbReference>
<dbReference type="OrthoDB" id="645489at2759"/>
<evidence type="ECO:0000313" key="9">
    <source>
        <dbReference type="Proteomes" id="UP000694853"/>
    </source>
</evidence>
<comment type="subcellular location">
    <subcellularLocation>
        <location evidence="1">Nucleus</location>
    </subcellularLocation>
</comment>
<dbReference type="GO" id="GO:0003677">
    <property type="term" value="F:DNA binding"/>
    <property type="evidence" value="ECO:0007669"/>
    <property type="project" value="UniProtKB-KW"/>
</dbReference>
<reference evidence="9" key="1">
    <citation type="journal article" date="2019" name="Toxins">
        <title>Detection of Abrin-Like and Prepropulchellin-Like Toxin Genes and Transcripts Using Whole Genome Sequencing and Full-Length Transcript Sequencing of Abrus precatorius.</title>
        <authorList>
            <person name="Hovde B.T."/>
            <person name="Daligault H.E."/>
            <person name="Hanschen E.R."/>
            <person name="Kunde Y.A."/>
            <person name="Johnson M.B."/>
            <person name="Starkenburg S.R."/>
            <person name="Johnson S.L."/>
        </authorList>
    </citation>
    <scope>NUCLEOTIDE SEQUENCE [LARGE SCALE GENOMIC DNA]</scope>
</reference>
<evidence type="ECO:0000256" key="3">
    <source>
        <dbReference type="ARBA" id="ARBA00022771"/>
    </source>
</evidence>
<gene>
    <name evidence="10" type="primary">LOC113850304</name>
</gene>
<sequence length="773" mass="87886">MSLLISSVVDFIIGNMGSNLEPVPITSQKHDPAWKHVQMFKNGDKVQLKCIYCLKMFKGGGIHRIKEHLACQKGNASTCSRVPYDVRLHMQQSLDGVVVKKRKKQKIEEEIMNVNPLATVVNPVANQVDVNQGLQAIGVHNSVEHNSSLLVNHGEGMSKNIERRKKIRASKNAAPVYANSEGVVGVEKNALFSKKMDNHIHMAIGRFLYDIGAPFDAVNSIYFQQMVDAIASRGPGFERPSHHELRGWILKNSVEEVKNDIDRCKMTWGRTGCSILVDQWTSETGRILISFLAYCPEGIVFLKSLDATEISTSAEFLYELIKQVVEEVGVGHVLQVITSGEELYAIAGRRLTDTFPTLYWSPSAAHYIDLILKDFGNLDWISAVIEQAKSITRFVYNYSAILNMVKRYTLGNDIVDPSFSRFATNFTTLKRMVDLKHNLQALVTSQEWVDCPFSKKPAGLEMLDCLSNQTFWSSCDMIVRLTAPLLKVQRIAGSEMRPAIGYVYAGMYRAKEAIKKALVKREDYMVYWSIIHHRWERLWHHPLHAAGFYLNPKFFYSIQGDMHSEILSGMFDCIERLVPDTRVQDKIIKEINLYKSAAGDFGRKMAVRARDNLLPSEWWSTYGGGCPNLSRLAIRILSQTSSVMSCKRNQIPFEQIINTRNYIERQHLTDLIFVHCNLRLRQMLMSKEQDSSDPLSFDSISNVEDWIGPRDLYLEEYGNSDWMALDPSSVNTMLLRPLNDEAEELGEGFDDHEIFSFVKDSEDENTGDKLVNH</sequence>
<evidence type="ECO:0000259" key="8">
    <source>
        <dbReference type="PROSITE" id="PS50808"/>
    </source>
</evidence>
<protein>
    <submittedName>
        <fullName evidence="10">Uncharacterized protein LOC113850304 isoform X1</fullName>
    </submittedName>
</protein>
<evidence type="ECO:0000256" key="1">
    <source>
        <dbReference type="ARBA" id="ARBA00004123"/>
    </source>
</evidence>
<dbReference type="AlphaFoldDB" id="A0A8B8K0T6"/>
<evidence type="ECO:0000256" key="7">
    <source>
        <dbReference type="PROSITE-ProRule" id="PRU00027"/>
    </source>
</evidence>
<evidence type="ECO:0000313" key="10">
    <source>
        <dbReference type="RefSeq" id="XP_027336588.1"/>
    </source>
</evidence>
<evidence type="ECO:0000256" key="6">
    <source>
        <dbReference type="ARBA" id="ARBA00023242"/>
    </source>
</evidence>
<feature type="domain" description="BED-type" evidence="8">
    <location>
        <begin position="28"/>
        <end position="86"/>
    </location>
</feature>
<dbReference type="InterPro" id="IPR008906">
    <property type="entry name" value="HATC_C_dom"/>
</dbReference>
<dbReference type="RefSeq" id="XP_027336588.1">
    <property type="nucleotide sequence ID" value="XM_027480787.1"/>
</dbReference>
<reference evidence="10" key="2">
    <citation type="submission" date="2025-08" db="UniProtKB">
        <authorList>
            <consortium name="RefSeq"/>
        </authorList>
    </citation>
    <scope>IDENTIFICATION</scope>
    <source>
        <tissue evidence="10">Young leaves</tissue>
    </source>
</reference>
<dbReference type="InterPro" id="IPR003656">
    <property type="entry name" value="Znf_BED"/>
</dbReference>
<dbReference type="SUPFAM" id="SSF53098">
    <property type="entry name" value="Ribonuclease H-like"/>
    <property type="match status" value="1"/>
</dbReference>
<proteinExistence type="predicted"/>
<keyword evidence="9" id="KW-1185">Reference proteome</keyword>
<evidence type="ECO:0000256" key="5">
    <source>
        <dbReference type="ARBA" id="ARBA00023125"/>
    </source>
</evidence>
<keyword evidence="3 7" id="KW-0863">Zinc-finger</keyword>
<keyword evidence="5" id="KW-0238">DNA-binding</keyword>
<dbReference type="InterPro" id="IPR007021">
    <property type="entry name" value="DUF659"/>
</dbReference>
<dbReference type="Pfam" id="PF04937">
    <property type="entry name" value="DUF659"/>
    <property type="match status" value="1"/>
</dbReference>
<dbReference type="KEGG" id="aprc:113850304"/>
<dbReference type="GO" id="GO:0005634">
    <property type="term" value="C:nucleus"/>
    <property type="evidence" value="ECO:0007669"/>
    <property type="project" value="UniProtKB-SubCell"/>
</dbReference>
<dbReference type="PANTHER" id="PTHR32166:SF119">
    <property type="entry name" value="TRANSPOSON SUPERFAMILY, PUTATIVE-RELATED"/>
    <property type="match status" value="1"/>
</dbReference>